<dbReference type="Proteomes" id="UP000249794">
    <property type="component" value="Unassembled WGS sequence"/>
</dbReference>
<organism evidence="2 3">
    <name type="scientific">Phormidesmis priestleyi</name>
    <dbReference type="NCBI Taxonomy" id="268141"/>
    <lineage>
        <taxon>Bacteria</taxon>
        <taxon>Bacillati</taxon>
        <taxon>Cyanobacteriota</taxon>
        <taxon>Cyanophyceae</taxon>
        <taxon>Leptolyngbyales</taxon>
        <taxon>Leptolyngbyaceae</taxon>
        <taxon>Phormidesmis</taxon>
    </lineage>
</organism>
<name>A0A2W4ZKI1_9CYAN</name>
<dbReference type="PROSITE" id="PS50005">
    <property type="entry name" value="TPR"/>
    <property type="match status" value="1"/>
</dbReference>
<evidence type="ECO:0000313" key="2">
    <source>
        <dbReference type="EMBL" id="PZO58655.1"/>
    </source>
</evidence>
<dbReference type="SUPFAM" id="SSF48452">
    <property type="entry name" value="TPR-like"/>
    <property type="match status" value="2"/>
</dbReference>
<evidence type="ECO:0000313" key="3">
    <source>
        <dbReference type="Proteomes" id="UP000249794"/>
    </source>
</evidence>
<dbReference type="SMART" id="SM00028">
    <property type="entry name" value="TPR"/>
    <property type="match status" value="6"/>
</dbReference>
<dbReference type="InterPro" id="IPR011990">
    <property type="entry name" value="TPR-like_helical_dom_sf"/>
</dbReference>
<gene>
    <name evidence="2" type="ORF">DCF15_04580</name>
</gene>
<feature type="repeat" description="TPR" evidence="1">
    <location>
        <begin position="328"/>
        <end position="361"/>
    </location>
</feature>
<reference evidence="2 3" key="2">
    <citation type="submission" date="2018-06" db="EMBL/GenBank/DDBJ databases">
        <title>Metagenomic assembly of (sub)arctic Cyanobacteria and their associated microbiome from non-axenic cultures.</title>
        <authorList>
            <person name="Baurain D."/>
        </authorList>
    </citation>
    <scope>NUCLEOTIDE SEQUENCE [LARGE SCALE GENOMIC DNA]</scope>
    <source>
        <strain evidence="2">ULC027bin1</strain>
    </source>
</reference>
<comment type="caution">
    <text evidence="2">The sequence shown here is derived from an EMBL/GenBank/DDBJ whole genome shotgun (WGS) entry which is preliminary data.</text>
</comment>
<protein>
    <submittedName>
        <fullName evidence="2">Uncharacterized protein</fullName>
    </submittedName>
</protein>
<dbReference type="Pfam" id="PF13181">
    <property type="entry name" value="TPR_8"/>
    <property type="match status" value="1"/>
</dbReference>
<keyword evidence="1" id="KW-0802">TPR repeat</keyword>
<reference evidence="3" key="1">
    <citation type="submission" date="2018-04" db="EMBL/GenBank/DDBJ databases">
        <authorList>
            <person name="Cornet L."/>
        </authorList>
    </citation>
    <scope>NUCLEOTIDE SEQUENCE [LARGE SCALE GENOMIC DNA]</scope>
</reference>
<dbReference type="AlphaFoldDB" id="A0A2W4ZKI1"/>
<dbReference type="Gene3D" id="1.25.40.10">
    <property type="entry name" value="Tetratricopeptide repeat domain"/>
    <property type="match status" value="2"/>
</dbReference>
<accession>A0A2W4ZKI1</accession>
<evidence type="ECO:0000256" key="1">
    <source>
        <dbReference type="PROSITE-ProRule" id="PRU00339"/>
    </source>
</evidence>
<dbReference type="InterPro" id="IPR019734">
    <property type="entry name" value="TPR_rpt"/>
</dbReference>
<dbReference type="Pfam" id="PF13176">
    <property type="entry name" value="TPR_7"/>
    <property type="match status" value="2"/>
</dbReference>
<dbReference type="PANTHER" id="PTHR10098">
    <property type="entry name" value="RAPSYN-RELATED"/>
    <property type="match status" value="1"/>
</dbReference>
<proteinExistence type="predicted"/>
<dbReference type="EMBL" id="QBMP01000029">
    <property type="protein sequence ID" value="PZO58655.1"/>
    <property type="molecule type" value="Genomic_DNA"/>
</dbReference>
<sequence length="381" mass="41279">MGCWQKSLGSERLGSEHLEWEALGKVAEPLTALVLAAISTLGMSALGIGALSIGALSIDIEAAQAAPSLTEQLHRPPQDDIRAQRNVADQFLLLGTEQLSLGNHSDATTALQSAASAYHYLGDLQGMGEAYEQLVKLYSGLGQYRDAERVVRQQLAIARSNNNFSDQILAVNNLGTIRLQTGDLDSAWSAFSEGLSIAQSVESDRGIGLSLSNLGLIATARGQANDARKYYEVAANYRARARDYAGQANTDSNLGDVYRSAGRTSEAIGAYRLSLSLARDLSDAYIQLRALDGLIAIYRQRNEPQELTRYLGDRITLTLSTGDDWQRLVTLRTIGEIYQDNGDFAAARDAFQRALSLAQTLERKTVQAELTNLILALPGVQ</sequence>